<evidence type="ECO:0000259" key="6">
    <source>
        <dbReference type="PROSITE" id="PS50137"/>
    </source>
</evidence>
<feature type="domain" description="DRBM" evidence="6">
    <location>
        <begin position="215"/>
        <end position="289"/>
    </location>
</feature>
<organism evidence="8">
    <name type="scientific">Bodo saltans virus</name>
    <dbReference type="NCBI Taxonomy" id="2024608"/>
    <lineage>
        <taxon>Viruses</taxon>
        <taxon>Varidnaviria</taxon>
        <taxon>Bamfordvirae</taxon>
        <taxon>Nucleocytoviricota</taxon>
        <taxon>Megaviricetes</taxon>
        <taxon>Imitervirales</taxon>
        <taxon>Mimiviridae</taxon>
        <taxon>Klosneuvirinae</taxon>
        <taxon>Theiavirus</taxon>
        <taxon>Theiavirus salishense</taxon>
    </lineage>
</organism>
<dbReference type="GO" id="GO:0003725">
    <property type="term" value="F:double-stranded RNA binding"/>
    <property type="evidence" value="ECO:0007669"/>
    <property type="project" value="TreeGrafter"/>
</dbReference>
<dbReference type="SUPFAM" id="SSF69065">
    <property type="entry name" value="RNase III domain-like"/>
    <property type="match status" value="2"/>
</dbReference>
<evidence type="ECO:0000313" key="9">
    <source>
        <dbReference type="Proteomes" id="UP000240325"/>
    </source>
</evidence>
<evidence type="ECO:0000256" key="4">
    <source>
        <dbReference type="ARBA" id="ARBA00022884"/>
    </source>
</evidence>
<evidence type="ECO:0000256" key="2">
    <source>
        <dbReference type="ARBA" id="ARBA00022759"/>
    </source>
</evidence>
<evidence type="ECO:0000259" key="7">
    <source>
        <dbReference type="PROSITE" id="PS50142"/>
    </source>
</evidence>
<dbReference type="GO" id="GO:0010468">
    <property type="term" value="P:regulation of gene expression"/>
    <property type="evidence" value="ECO:0007669"/>
    <property type="project" value="TreeGrafter"/>
</dbReference>
<dbReference type="GO" id="GO:0006396">
    <property type="term" value="P:RNA processing"/>
    <property type="evidence" value="ECO:0007669"/>
    <property type="project" value="InterPro"/>
</dbReference>
<dbReference type="InterPro" id="IPR014720">
    <property type="entry name" value="dsRBD_dom"/>
</dbReference>
<sequence>MFNSNNKEIFKNGDFKNHILNEFNIPITENFLNDIFKKYDVDYKIKNLSNFQIAMTHVSYLKKSAIKEKTALLLKEIPPISEEKKLTVMPLQCKDYNTFEYQGDSVIHLILTQYLYKRYPNADIGFLTKLRTKLEKGEMLSLLSKILGFDKYVVIAKNMELNEARIHDMHLTEDIFEAFICALYIESSYDICYKFLINLLEKKIDFADLINCDDNYKEIIMQYFHKMKWKDPKYIESSLSQKNSMDILSQTYVILVQTENSDIIGVGYGNTKARAQQDAAHNALINLNLLKDDNTETFFDSNNIISKNNNRVLDDEEDKIDYTSWFLNGDFNNHILNEKNIFITENHINNIFKDLQIDHKILNINNYITGTVHVSYLQKQNLREKTALLLKDVPPIDKDKKNNAIELQKKDYSRLSHLGNAVIHLILTQYLSKRYSQKDQGFLTKLRTKIERAEALSILAKYLGLHKFAIIARNMELTDARENDSNLVKSLFESFIGTLSLETDFKICEIFFITLIEKVLDFADLLGTEDNFKEKIMQQFHKFGWKDPKYMDVTTEIDQKFFVVYVTNQKGEVFGMGEGNTKLKAEQNAALDALTKMNIDEKTDDNNFYGEVNNDDDFFEYEDD</sequence>
<dbReference type="GO" id="GO:0004525">
    <property type="term" value="F:ribonuclease III activity"/>
    <property type="evidence" value="ECO:0007669"/>
    <property type="project" value="InterPro"/>
</dbReference>
<dbReference type="Proteomes" id="UP000240325">
    <property type="component" value="Segment"/>
</dbReference>
<dbReference type="EMBL" id="MF782455">
    <property type="protein sequence ID" value="ATZ80715.1"/>
    <property type="molecule type" value="Genomic_DNA"/>
</dbReference>
<dbReference type="SUPFAM" id="SSF54768">
    <property type="entry name" value="dsRNA-binding domain-like"/>
    <property type="match status" value="2"/>
</dbReference>
<dbReference type="Pfam" id="PF00035">
    <property type="entry name" value="dsrm"/>
    <property type="match status" value="2"/>
</dbReference>
<dbReference type="InterPro" id="IPR036389">
    <property type="entry name" value="RNase_III_sf"/>
</dbReference>
<keyword evidence="9" id="KW-1185">Reference proteome</keyword>
<dbReference type="CDD" id="cd10845">
    <property type="entry name" value="DSRM_RNAse_III_family"/>
    <property type="match status" value="1"/>
</dbReference>
<dbReference type="CDD" id="cd00593">
    <property type="entry name" value="RIBOc"/>
    <property type="match status" value="2"/>
</dbReference>
<dbReference type="PANTHER" id="PTHR11207:SF0">
    <property type="entry name" value="RIBONUCLEASE 3"/>
    <property type="match status" value="1"/>
</dbReference>
<dbReference type="InterPro" id="IPR000999">
    <property type="entry name" value="RNase_III_dom"/>
</dbReference>
<dbReference type="PANTHER" id="PTHR11207">
    <property type="entry name" value="RIBONUCLEASE III"/>
    <property type="match status" value="1"/>
</dbReference>
<dbReference type="Gene3D" id="1.10.1520.10">
    <property type="entry name" value="Ribonuclease III domain"/>
    <property type="match status" value="2"/>
</dbReference>
<evidence type="ECO:0000256" key="3">
    <source>
        <dbReference type="ARBA" id="ARBA00022801"/>
    </source>
</evidence>
<protein>
    <submittedName>
        <fullName evidence="8">Ribonuclease 3</fullName>
    </submittedName>
</protein>
<dbReference type="PROSITE" id="PS50142">
    <property type="entry name" value="RNASE_3_2"/>
    <property type="match status" value="2"/>
</dbReference>
<reference evidence="8" key="1">
    <citation type="journal article" date="2017" name="Elife">
        <title>The kinetoplastid-infecting Bodo saltans virus (BsV), a window into the most abundant giant viruses in the sea.</title>
        <authorList>
            <person name="Deeg C.M."/>
            <person name="Chow C.-E.T."/>
            <person name="Suttle C.A."/>
        </authorList>
    </citation>
    <scope>NUCLEOTIDE SEQUENCE</scope>
    <source>
        <strain evidence="8">NG1</strain>
    </source>
</reference>
<dbReference type="Gene3D" id="3.30.160.20">
    <property type="match status" value="2"/>
</dbReference>
<proteinExistence type="predicted"/>
<dbReference type="SMART" id="SM00358">
    <property type="entry name" value="DSRM"/>
    <property type="match status" value="2"/>
</dbReference>
<gene>
    <name evidence="8" type="ORF">BMW23_0669</name>
</gene>
<dbReference type="Pfam" id="PF00636">
    <property type="entry name" value="Ribonuclease_3"/>
    <property type="match status" value="2"/>
</dbReference>
<evidence type="ECO:0000256" key="1">
    <source>
        <dbReference type="ARBA" id="ARBA00022722"/>
    </source>
</evidence>
<dbReference type="SMART" id="SM00535">
    <property type="entry name" value="RIBOc"/>
    <property type="match status" value="2"/>
</dbReference>
<feature type="domain" description="RNase III" evidence="7">
    <location>
        <begin position="348"/>
        <end position="504"/>
    </location>
</feature>
<feature type="domain" description="RNase III" evidence="7">
    <location>
        <begin position="32"/>
        <end position="188"/>
    </location>
</feature>
<dbReference type="PROSITE" id="PS50137">
    <property type="entry name" value="DS_RBD"/>
    <property type="match status" value="2"/>
</dbReference>
<keyword evidence="2" id="KW-0255">Endonuclease</keyword>
<keyword evidence="3" id="KW-0378">Hydrolase</keyword>
<evidence type="ECO:0000256" key="5">
    <source>
        <dbReference type="PROSITE-ProRule" id="PRU00266"/>
    </source>
</evidence>
<accession>A0A2H4UV56</accession>
<keyword evidence="4 5" id="KW-0694">RNA-binding</keyword>
<evidence type="ECO:0000313" key="8">
    <source>
        <dbReference type="EMBL" id="ATZ80715.1"/>
    </source>
</evidence>
<name>A0A2H4UV56_9VIRU</name>
<feature type="domain" description="DRBM" evidence="6">
    <location>
        <begin position="562"/>
        <end position="599"/>
    </location>
</feature>
<keyword evidence="1" id="KW-0540">Nuclease</keyword>